<dbReference type="InterPro" id="IPR052718">
    <property type="entry name" value="NmrA-type_oxidoreductase"/>
</dbReference>
<dbReference type="Proteomes" id="UP000433652">
    <property type="component" value="Unassembled WGS sequence"/>
</dbReference>
<reference evidence="2 3" key="1">
    <citation type="submission" date="2019-12" db="EMBL/GenBank/DDBJ databases">
        <title>Genomic-based taxomic classification of the family Erythrobacteraceae.</title>
        <authorList>
            <person name="Xu L."/>
        </authorList>
    </citation>
    <scope>NUCLEOTIDE SEQUENCE [LARGE SCALE GENOMIC DNA]</scope>
    <source>
        <strain evidence="2 3">MCCC 1K01500</strain>
    </source>
</reference>
<dbReference type="OrthoDB" id="7771794at2"/>
<feature type="domain" description="NAD(P)-binding" evidence="1">
    <location>
        <begin position="8"/>
        <end position="151"/>
    </location>
</feature>
<keyword evidence="3" id="KW-1185">Reference proteome</keyword>
<name>A0A6I4SV99_9SPHN</name>
<organism evidence="2 3">
    <name type="scientific">Croceibacterium salegens</name>
    <dbReference type="NCBI Taxonomy" id="1737568"/>
    <lineage>
        <taxon>Bacteria</taxon>
        <taxon>Pseudomonadati</taxon>
        <taxon>Pseudomonadota</taxon>
        <taxon>Alphaproteobacteria</taxon>
        <taxon>Sphingomonadales</taxon>
        <taxon>Erythrobacteraceae</taxon>
        <taxon>Croceibacterium</taxon>
    </lineage>
</organism>
<dbReference type="InterPro" id="IPR036291">
    <property type="entry name" value="NAD(P)-bd_dom_sf"/>
</dbReference>
<protein>
    <submittedName>
        <fullName evidence="2">NAD(P)H-binding protein</fullName>
    </submittedName>
</protein>
<dbReference type="InterPro" id="IPR016040">
    <property type="entry name" value="NAD(P)-bd_dom"/>
</dbReference>
<dbReference type="Pfam" id="PF13460">
    <property type="entry name" value="NAD_binding_10"/>
    <property type="match status" value="1"/>
</dbReference>
<evidence type="ECO:0000259" key="1">
    <source>
        <dbReference type="Pfam" id="PF13460"/>
    </source>
</evidence>
<dbReference type="PANTHER" id="PTHR47129">
    <property type="entry name" value="QUINONE OXIDOREDUCTASE 2"/>
    <property type="match status" value="1"/>
</dbReference>
<evidence type="ECO:0000313" key="2">
    <source>
        <dbReference type="EMBL" id="MXO58987.1"/>
    </source>
</evidence>
<evidence type="ECO:0000313" key="3">
    <source>
        <dbReference type="Proteomes" id="UP000433652"/>
    </source>
</evidence>
<gene>
    <name evidence="2" type="ORF">GRI89_05480</name>
</gene>
<dbReference type="Gene3D" id="3.40.50.720">
    <property type="entry name" value="NAD(P)-binding Rossmann-like Domain"/>
    <property type="match status" value="1"/>
</dbReference>
<dbReference type="AlphaFoldDB" id="A0A6I4SV99"/>
<comment type="caution">
    <text evidence="2">The sequence shown here is derived from an EMBL/GenBank/DDBJ whole genome shotgun (WGS) entry which is preliminary data.</text>
</comment>
<dbReference type="SUPFAM" id="SSF51735">
    <property type="entry name" value="NAD(P)-binding Rossmann-fold domains"/>
    <property type="match status" value="1"/>
</dbReference>
<proteinExistence type="predicted"/>
<dbReference type="PANTHER" id="PTHR47129:SF1">
    <property type="entry name" value="NMRA-LIKE DOMAIN-CONTAINING PROTEIN"/>
    <property type="match status" value="1"/>
</dbReference>
<sequence length="304" mass="32080">MGKVIVSGASGQFGMAAARMLLEQIPAEDLIVFSRSPDKLAEFAEAGASVRAGDFDDPTSLVGAMQGGEKLLLISTVRVGSRVEQHTAAVEAAKAAGVKHVVYTSLLGVRTPGNPSVEGFDHIATEKMIEASGLAFTHLRDSLYAEAVATAMAIPALAAGHKPENSGAGRVPIVSRDDCVATAVGVLTQDGHANTAVDVTGPEMWTLPDAMALVSEMAGKPIVVEPVDDEGMFRYFDSLGVARKASDVVPDGPIPWASEGMVTFGQSIREGFMDVESNDVERITGRKPRTLRSVMEQYRGAWPQ</sequence>
<dbReference type="Gene3D" id="3.90.25.10">
    <property type="entry name" value="UDP-galactose 4-epimerase, domain 1"/>
    <property type="match status" value="1"/>
</dbReference>
<accession>A0A6I4SV99</accession>
<dbReference type="EMBL" id="WTYM01000031">
    <property type="protein sequence ID" value="MXO58987.1"/>
    <property type="molecule type" value="Genomic_DNA"/>
</dbReference>